<organism evidence="4 5">
    <name type="scientific">Terriglobus albidus</name>
    <dbReference type="NCBI Taxonomy" id="1592106"/>
    <lineage>
        <taxon>Bacteria</taxon>
        <taxon>Pseudomonadati</taxon>
        <taxon>Acidobacteriota</taxon>
        <taxon>Terriglobia</taxon>
        <taxon>Terriglobales</taxon>
        <taxon>Acidobacteriaceae</taxon>
        <taxon>Terriglobus</taxon>
    </lineage>
</organism>
<feature type="domain" description="CBS" evidence="3">
    <location>
        <begin position="16"/>
        <end position="77"/>
    </location>
</feature>
<sequence>MREGLTDMNITVKDAMSKSVVACVSTESCQRAAELMRRHHVGAIPVVSDKNSRHLIGIVTDRDLAMKLVAMGRNAAVPVFNVMTMNPITCRANDPLDVCEEKMRLHRVRRVPVVDELGSCIGIVSQADVALHDDAQHLQSTVSTISRPDPLLAA</sequence>
<dbReference type="AlphaFoldDB" id="A0A5B9EE80"/>
<evidence type="ECO:0000259" key="3">
    <source>
        <dbReference type="PROSITE" id="PS51371"/>
    </source>
</evidence>
<evidence type="ECO:0000313" key="4">
    <source>
        <dbReference type="EMBL" id="QEE28597.1"/>
    </source>
</evidence>
<dbReference type="PANTHER" id="PTHR43080">
    <property type="entry name" value="CBS DOMAIN-CONTAINING PROTEIN CBSX3, MITOCHONDRIAL"/>
    <property type="match status" value="1"/>
</dbReference>
<dbReference type="KEGG" id="talb:FTW19_11665"/>
<feature type="domain" description="CBS" evidence="3">
    <location>
        <begin position="83"/>
        <end position="140"/>
    </location>
</feature>
<reference evidence="4 5" key="1">
    <citation type="submission" date="2019-08" db="EMBL/GenBank/DDBJ databases">
        <title>Complete genome sequence of Terriglobus albidus strain ORNL.</title>
        <authorList>
            <person name="Podar M."/>
        </authorList>
    </citation>
    <scope>NUCLEOTIDE SEQUENCE [LARGE SCALE GENOMIC DNA]</scope>
    <source>
        <strain evidence="4 5">ORNL</strain>
    </source>
</reference>
<accession>A0A5B9EE80</accession>
<dbReference type="PROSITE" id="PS51371">
    <property type="entry name" value="CBS"/>
    <property type="match status" value="2"/>
</dbReference>
<keyword evidence="5" id="KW-1185">Reference proteome</keyword>
<dbReference type="Pfam" id="PF00571">
    <property type="entry name" value="CBS"/>
    <property type="match status" value="2"/>
</dbReference>
<dbReference type="InterPro" id="IPR000644">
    <property type="entry name" value="CBS_dom"/>
</dbReference>
<dbReference type="PANTHER" id="PTHR43080:SF2">
    <property type="entry name" value="CBS DOMAIN-CONTAINING PROTEIN"/>
    <property type="match status" value="1"/>
</dbReference>
<dbReference type="OrthoDB" id="9802114at2"/>
<dbReference type="Proteomes" id="UP000321820">
    <property type="component" value="Chromosome"/>
</dbReference>
<dbReference type="SMART" id="SM00116">
    <property type="entry name" value="CBS"/>
    <property type="match status" value="2"/>
</dbReference>
<gene>
    <name evidence="4" type="ORF">FTW19_11665</name>
</gene>
<dbReference type="InterPro" id="IPR051257">
    <property type="entry name" value="Diverse_CBS-Domain"/>
</dbReference>
<name>A0A5B9EE80_9BACT</name>
<proteinExistence type="predicted"/>
<dbReference type="Gene3D" id="3.10.580.10">
    <property type="entry name" value="CBS-domain"/>
    <property type="match status" value="1"/>
</dbReference>
<evidence type="ECO:0000256" key="2">
    <source>
        <dbReference type="PROSITE-ProRule" id="PRU00703"/>
    </source>
</evidence>
<protein>
    <submittedName>
        <fullName evidence="4">CBS domain-containing protein</fullName>
    </submittedName>
</protein>
<dbReference type="SUPFAM" id="SSF54631">
    <property type="entry name" value="CBS-domain pair"/>
    <property type="match status" value="1"/>
</dbReference>
<evidence type="ECO:0000256" key="1">
    <source>
        <dbReference type="ARBA" id="ARBA00023122"/>
    </source>
</evidence>
<dbReference type="InterPro" id="IPR046342">
    <property type="entry name" value="CBS_dom_sf"/>
</dbReference>
<evidence type="ECO:0000313" key="5">
    <source>
        <dbReference type="Proteomes" id="UP000321820"/>
    </source>
</evidence>
<dbReference type="EMBL" id="CP042806">
    <property type="protein sequence ID" value="QEE28597.1"/>
    <property type="molecule type" value="Genomic_DNA"/>
</dbReference>
<keyword evidence="1 2" id="KW-0129">CBS domain</keyword>